<evidence type="ECO:0000259" key="3">
    <source>
        <dbReference type="Pfam" id="PF07985"/>
    </source>
</evidence>
<comment type="similarity">
    <text evidence="1">Belongs to the SRR1 family.</text>
</comment>
<feature type="compositionally biased region" description="Basic residues" evidence="2">
    <location>
        <begin position="28"/>
        <end position="37"/>
    </location>
</feature>
<dbReference type="PANTHER" id="PTHR28626">
    <property type="entry name" value="SRR1-LIKE PROTEIN"/>
    <property type="match status" value="1"/>
</dbReference>
<evidence type="ECO:0000313" key="4">
    <source>
        <dbReference type="EMBL" id="CAA7406530.1"/>
    </source>
</evidence>
<dbReference type="GO" id="GO:0005634">
    <property type="term" value="C:nucleus"/>
    <property type="evidence" value="ECO:0007669"/>
    <property type="project" value="TreeGrafter"/>
</dbReference>
<reference evidence="4" key="1">
    <citation type="submission" date="2020-02" db="EMBL/GenBank/DDBJ databases">
        <authorList>
            <person name="Scholz U."/>
            <person name="Mascher M."/>
            <person name="Fiebig A."/>
        </authorList>
    </citation>
    <scope>NUCLEOTIDE SEQUENCE</scope>
</reference>
<protein>
    <recommendedName>
        <fullName evidence="3">SRR1-like domain-containing protein</fullName>
    </recommendedName>
</protein>
<accession>A0A7I8L9I8</accession>
<dbReference type="InterPro" id="IPR012942">
    <property type="entry name" value="SRR1-like"/>
</dbReference>
<dbReference type="OrthoDB" id="551431at2759"/>
<evidence type="ECO:0000256" key="2">
    <source>
        <dbReference type="SAM" id="MobiDB-lite"/>
    </source>
</evidence>
<dbReference type="EMBL" id="LR746276">
    <property type="protein sequence ID" value="CAA7406530.1"/>
    <property type="molecule type" value="Genomic_DNA"/>
</dbReference>
<keyword evidence="5" id="KW-1185">Reference proteome</keyword>
<dbReference type="InterPro" id="IPR040044">
    <property type="entry name" value="SRR1L"/>
</dbReference>
<sequence>MAESTAAIPLPDTETNPSAAGSWTVVSSRRRRRRRGGGRGEDADDSSHPSPSEAPNEALAPLPWSPADGDEEPARISKLLGKLRSTMSRLEASTFYRRFLSQLRDEPEVRDNLLKISPLPEPILIVLYGVGSIESYEPPRLQFSLALLLRREMGSSADAVEVFDPVLSAAECAAVEALGCRVARLDDRGRRRVDRPTLFYMPHCEAALYDNLLAANWGHPSSLRRMVVLGNSFREYGRFAEEALGGRGSVHAAEKARYVLRARDFVEEISVAANLGLDEGNDSMFRAFNETSWHFFYPDRSEWQKSES</sequence>
<proteinExistence type="inferred from homology"/>
<dbReference type="PANTHER" id="PTHR28626:SF3">
    <property type="entry name" value="SRR1-LIKE PROTEIN"/>
    <property type="match status" value="1"/>
</dbReference>
<evidence type="ECO:0000256" key="1">
    <source>
        <dbReference type="ARBA" id="ARBA00009856"/>
    </source>
</evidence>
<feature type="compositionally biased region" description="Basic and acidic residues" evidence="2">
    <location>
        <begin position="38"/>
        <end position="47"/>
    </location>
</feature>
<dbReference type="Proteomes" id="UP000663760">
    <property type="component" value="Chromosome 13"/>
</dbReference>
<dbReference type="Pfam" id="PF07985">
    <property type="entry name" value="SRR1"/>
    <property type="match status" value="1"/>
</dbReference>
<name>A0A7I8L9I8_SPIIN</name>
<feature type="domain" description="SRR1-like" evidence="3">
    <location>
        <begin position="124"/>
        <end position="295"/>
    </location>
</feature>
<evidence type="ECO:0000313" key="5">
    <source>
        <dbReference type="Proteomes" id="UP000663760"/>
    </source>
</evidence>
<dbReference type="GO" id="GO:0005737">
    <property type="term" value="C:cytoplasm"/>
    <property type="evidence" value="ECO:0007669"/>
    <property type="project" value="TreeGrafter"/>
</dbReference>
<dbReference type="AlphaFoldDB" id="A0A7I8L9I8"/>
<feature type="region of interest" description="Disordered" evidence="2">
    <location>
        <begin position="1"/>
        <end position="71"/>
    </location>
</feature>
<organism evidence="4 5">
    <name type="scientific">Spirodela intermedia</name>
    <name type="common">Intermediate duckweed</name>
    <dbReference type="NCBI Taxonomy" id="51605"/>
    <lineage>
        <taxon>Eukaryota</taxon>
        <taxon>Viridiplantae</taxon>
        <taxon>Streptophyta</taxon>
        <taxon>Embryophyta</taxon>
        <taxon>Tracheophyta</taxon>
        <taxon>Spermatophyta</taxon>
        <taxon>Magnoliopsida</taxon>
        <taxon>Liliopsida</taxon>
        <taxon>Araceae</taxon>
        <taxon>Lemnoideae</taxon>
        <taxon>Spirodela</taxon>
    </lineage>
</organism>
<gene>
    <name evidence="4" type="ORF">SI8410_13017208</name>
</gene>
<feature type="compositionally biased region" description="Polar residues" evidence="2">
    <location>
        <begin position="13"/>
        <end position="27"/>
    </location>
</feature>